<dbReference type="Proteomes" id="UP000501452">
    <property type="component" value="Chromosome"/>
</dbReference>
<reference evidence="8 9" key="1">
    <citation type="submission" date="2019-10" db="EMBL/GenBank/DDBJ databases">
        <title>Rubrobacter sp nov SCSIO 52090 isolated from a deep-sea sediment in the South China Sea.</title>
        <authorList>
            <person name="Chen R.W."/>
        </authorList>
    </citation>
    <scope>NUCLEOTIDE SEQUENCE [LARGE SCALE GENOMIC DNA]</scope>
    <source>
        <strain evidence="8 9">SCSIO 52909</strain>
    </source>
</reference>
<keyword evidence="9" id="KW-1185">Reference proteome</keyword>
<feature type="compositionally biased region" description="Basic and acidic residues" evidence="6">
    <location>
        <begin position="514"/>
        <end position="523"/>
    </location>
</feature>
<protein>
    <recommendedName>
        <fullName evidence="3">isochorismate synthase</fullName>
        <ecNumber evidence="3">5.4.4.2</ecNumber>
    </recommendedName>
    <alternativeName>
        <fullName evidence="5">Isochorismate mutase</fullName>
    </alternativeName>
</protein>
<dbReference type="GO" id="GO:0008909">
    <property type="term" value="F:isochorismate synthase activity"/>
    <property type="evidence" value="ECO:0007669"/>
    <property type="project" value="UniProtKB-EC"/>
</dbReference>
<dbReference type="InterPro" id="IPR005801">
    <property type="entry name" value="ADC_synthase"/>
</dbReference>
<name>A0A6G8QC80_9ACTN</name>
<dbReference type="Gene3D" id="3.60.120.10">
    <property type="entry name" value="Anthranilate synthase"/>
    <property type="match status" value="1"/>
</dbReference>
<dbReference type="InterPro" id="IPR004561">
    <property type="entry name" value="IsoChor_synthase"/>
</dbReference>
<feature type="region of interest" description="Disordered" evidence="6">
    <location>
        <begin position="53"/>
        <end position="80"/>
    </location>
</feature>
<evidence type="ECO:0000256" key="2">
    <source>
        <dbReference type="ARBA" id="ARBA00005297"/>
    </source>
</evidence>
<dbReference type="PANTHER" id="PTHR42839">
    <property type="entry name" value="ISOCHORISMATE SYNTHASE ENTC"/>
    <property type="match status" value="1"/>
</dbReference>
<dbReference type="EC" id="5.4.4.2" evidence="3"/>
<dbReference type="InterPro" id="IPR015890">
    <property type="entry name" value="Chorismate_C"/>
</dbReference>
<comment type="similarity">
    <text evidence="2">Belongs to the isochorismate synthase family.</text>
</comment>
<dbReference type="EMBL" id="CP045119">
    <property type="protein sequence ID" value="QIN84021.1"/>
    <property type="molecule type" value="Genomic_DNA"/>
</dbReference>
<feature type="domain" description="Chorismate-utilising enzyme C-terminal" evidence="7">
    <location>
        <begin position="268"/>
        <end position="502"/>
    </location>
</feature>
<evidence type="ECO:0000256" key="5">
    <source>
        <dbReference type="ARBA" id="ARBA00041564"/>
    </source>
</evidence>
<gene>
    <name evidence="8" type="ORF">GBA63_16240</name>
</gene>
<dbReference type="Pfam" id="PF00425">
    <property type="entry name" value="Chorismate_bind"/>
    <property type="match status" value="1"/>
</dbReference>
<sequence length="543" mass="59758">MCSLSPRTPAKPCSPVHRNPRTRRPTGATGSSTPFERLIEGIVSEAAPLLDTPCYTSQRDDREAQDLLSSERRGRIRGAGKPDASARVRWLLAEKVSRTLSASPEYSEEDRVTRISVNAGPADALAWLRGQRSHPRFYWSGREGGAENAAAGTADLQTGDGPEDVEVLGKRLRAAGDPEVRYYGGGRFDPARGAEEGWEPFGAYRFALPRFELRVQTSGTTLSCNLVLPRDRERQEEILAQIEGMWIPSEGDDEPLPEPLDREDTPDRRGWENNVRYALSAFSEGRLGKVVLARRAGLGFAEDLDGISLLRKLRDATPGCFHFYVEPVPGTAFVGASPERLYKREGRFLTSEAVAGTRPRGASSDDDEILRDELLGSEKDRAEHGFVRIGIGEALGPLCEDLEVEEDVSEMKLASRRHLVSRVRARLREGVMDAEVLGALHPTPAVGGYPNRGALEDIRALEPFDRGWWAGPVGWVGSDAAEFAVGIRSGLVRGAGSRCSRGGHRRGVQARRGMGRDRAEDRRLHRGVRPWKPRALTASGRTW</sequence>
<dbReference type="NCBIfam" id="TIGR00543">
    <property type="entry name" value="isochor_syn"/>
    <property type="match status" value="1"/>
</dbReference>
<feature type="compositionally biased region" description="Basic and acidic residues" evidence="6">
    <location>
        <begin position="259"/>
        <end position="268"/>
    </location>
</feature>
<evidence type="ECO:0000256" key="1">
    <source>
        <dbReference type="ARBA" id="ARBA00000799"/>
    </source>
</evidence>
<comment type="catalytic activity">
    <reaction evidence="1">
        <text>chorismate = isochorismate</text>
        <dbReference type="Rhea" id="RHEA:18985"/>
        <dbReference type="ChEBI" id="CHEBI:29748"/>
        <dbReference type="ChEBI" id="CHEBI:29780"/>
        <dbReference type="EC" id="5.4.4.2"/>
    </reaction>
</comment>
<accession>A0A6G8QC80</accession>
<dbReference type="SUPFAM" id="SSF56322">
    <property type="entry name" value="ADC synthase"/>
    <property type="match status" value="1"/>
</dbReference>
<evidence type="ECO:0000256" key="4">
    <source>
        <dbReference type="ARBA" id="ARBA00023235"/>
    </source>
</evidence>
<evidence type="ECO:0000313" key="9">
    <source>
        <dbReference type="Proteomes" id="UP000501452"/>
    </source>
</evidence>
<feature type="region of interest" description="Disordered" evidence="6">
    <location>
        <begin position="248"/>
        <end position="268"/>
    </location>
</feature>
<keyword evidence="4 8" id="KW-0413">Isomerase</keyword>
<organism evidence="8 9">
    <name type="scientific">Rubrobacter tropicus</name>
    <dbReference type="NCBI Taxonomy" id="2653851"/>
    <lineage>
        <taxon>Bacteria</taxon>
        <taxon>Bacillati</taxon>
        <taxon>Actinomycetota</taxon>
        <taxon>Rubrobacteria</taxon>
        <taxon>Rubrobacterales</taxon>
        <taxon>Rubrobacteraceae</taxon>
        <taxon>Rubrobacter</taxon>
    </lineage>
</organism>
<evidence type="ECO:0000256" key="3">
    <source>
        <dbReference type="ARBA" id="ARBA00012824"/>
    </source>
</evidence>
<dbReference type="KEGG" id="rub:GBA63_16240"/>
<feature type="compositionally biased region" description="Basic and acidic residues" evidence="6">
    <location>
        <begin position="58"/>
        <end position="73"/>
    </location>
</feature>
<proteinExistence type="inferred from homology"/>
<feature type="region of interest" description="Disordered" evidence="6">
    <location>
        <begin position="496"/>
        <end position="530"/>
    </location>
</feature>
<feature type="region of interest" description="Disordered" evidence="6">
    <location>
        <begin position="1"/>
        <end position="36"/>
    </location>
</feature>
<evidence type="ECO:0000259" key="7">
    <source>
        <dbReference type="Pfam" id="PF00425"/>
    </source>
</evidence>
<evidence type="ECO:0000313" key="8">
    <source>
        <dbReference type="EMBL" id="QIN84021.1"/>
    </source>
</evidence>
<dbReference type="PANTHER" id="PTHR42839:SF2">
    <property type="entry name" value="ISOCHORISMATE SYNTHASE ENTC"/>
    <property type="match status" value="1"/>
</dbReference>
<dbReference type="AlphaFoldDB" id="A0A6G8QC80"/>
<evidence type="ECO:0000256" key="6">
    <source>
        <dbReference type="SAM" id="MobiDB-lite"/>
    </source>
</evidence>